<keyword evidence="9" id="KW-1185">Reference proteome</keyword>
<proteinExistence type="inferred from homology"/>
<evidence type="ECO:0000259" key="7">
    <source>
        <dbReference type="Pfam" id="PF00561"/>
    </source>
</evidence>
<dbReference type="PANTHER" id="PTHR42977:SF3">
    <property type="entry name" value="AB HYDROLASE-1 DOMAIN-CONTAINING PROTEIN"/>
    <property type="match status" value="1"/>
</dbReference>
<dbReference type="InterPro" id="IPR051340">
    <property type="entry name" value="Haloalkane_dehalogenase"/>
</dbReference>
<comment type="function">
    <text evidence="6">Catalyzes hydrolytic cleavage of carbon-halogen bonds in halogenated aliphatic compounds, leading to the formation of the corresponding primary alcohols, halide ions and protons.</text>
</comment>
<dbReference type="InterPro" id="IPR000073">
    <property type="entry name" value="AB_hydrolase_1"/>
</dbReference>
<evidence type="ECO:0000256" key="5">
    <source>
        <dbReference type="ARBA" id="ARBA00022801"/>
    </source>
</evidence>
<dbReference type="NCBIfam" id="NF002043">
    <property type="entry name" value="PRK00870.1"/>
    <property type="match status" value="1"/>
</dbReference>
<dbReference type="SUPFAM" id="SSF53474">
    <property type="entry name" value="alpha/beta-Hydrolases"/>
    <property type="match status" value="1"/>
</dbReference>
<feature type="active site" description="Nucleophile" evidence="6">
    <location>
        <position position="123"/>
    </location>
</feature>
<evidence type="ECO:0000256" key="2">
    <source>
        <dbReference type="ARBA" id="ARBA00008794"/>
    </source>
</evidence>
<dbReference type="EC" id="3.8.1.5" evidence="4 6"/>
<dbReference type="Gene3D" id="3.40.50.1820">
    <property type="entry name" value="alpha/beta hydrolase"/>
    <property type="match status" value="1"/>
</dbReference>
<keyword evidence="5 6" id="KW-0378">Hydrolase</keyword>
<evidence type="ECO:0000313" key="8">
    <source>
        <dbReference type="EMBL" id="MBB3892190.1"/>
    </source>
</evidence>
<dbReference type="PRINTS" id="PR00111">
    <property type="entry name" value="ABHYDROLASE"/>
</dbReference>
<accession>A0A840A3V1</accession>
<comment type="catalytic activity">
    <reaction evidence="1 6">
        <text>1-haloalkane + H2O = a halide anion + a primary alcohol + H(+)</text>
        <dbReference type="Rhea" id="RHEA:19081"/>
        <dbReference type="ChEBI" id="CHEBI:15377"/>
        <dbReference type="ChEBI" id="CHEBI:15378"/>
        <dbReference type="ChEBI" id="CHEBI:15734"/>
        <dbReference type="ChEBI" id="CHEBI:16042"/>
        <dbReference type="ChEBI" id="CHEBI:18060"/>
        <dbReference type="EC" id="3.8.1.5"/>
    </reaction>
</comment>
<comment type="subunit">
    <text evidence="3 6">Monomer.</text>
</comment>
<dbReference type="GO" id="GO:0018786">
    <property type="term" value="F:haloalkane dehalogenase activity"/>
    <property type="evidence" value="ECO:0007669"/>
    <property type="project" value="UniProtKB-UniRule"/>
</dbReference>
<comment type="caution">
    <text evidence="8">The sequence shown here is derived from an EMBL/GenBank/DDBJ whole genome shotgun (WGS) entry which is preliminary data.</text>
</comment>
<dbReference type="AlphaFoldDB" id="A0A840A3V1"/>
<evidence type="ECO:0000313" key="9">
    <source>
        <dbReference type="Proteomes" id="UP000530564"/>
    </source>
</evidence>
<organism evidence="8 9">
    <name type="scientific">Phenylobacterium haematophilum</name>
    <dbReference type="NCBI Taxonomy" id="98513"/>
    <lineage>
        <taxon>Bacteria</taxon>
        <taxon>Pseudomonadati</taxon>
        <taxon>Pseudomonadota</taxon>
        <taxon>Alphaproteobacteria</taxon>
        <taxon>Caulobacterales</taxon>
        <taxon>Caulobacteraceae</taxon>
        <taxon>Phenylobacterium</taxon>
    </lineage>
</organism>
<dbReference type="Pfam" id="PF00561">
    <property type="entry name" value="Abhydrolase_1"/>
    <property type="match status" value="1"/>
</dbReference>
<feature type="active site" description="Proton acceptor" evidence="6">
    <location>
        <position position="278"/>
    </location>
</feature>
<dbReference type="InterPro" id="IPR000639">
    <property type="entry name" value="Epox_hydrolase-like"/>
</dbReference>
<evidence type="ECO:0000256" key="4">
    <source>
        <dbReference type="ARBA" id="ARBA00012065"/>
    </source>
</evidence>
<evidence type="ECO:0000256" key="6">
    <source>
        <dbReference type="HAMAP-Rule" id="MF_01230"/>
    </source>
</evidence>
<dbReference type="HAMAP" id="MF_01230">
    <property type="entry name" value="Haloalk_dehal_type1"/>
    <property type="match status" value="1"/>
</dbReference>
<name>A0A840A3V1_9CAUL</name>
<evidence type="ECO:0000256" key="1">
    <source>
        <dbReference type="ARBA" id="ARBA00001644"/>
    </source>
</evidence>
<comment type="similarity">
    <text evidence="2 6">Belongs to the haloalkane dehalogenase family. Type 1 subfamily.</text>
</comment>
<dbReference type="Proteomes" id="UP000530564">
    <property type="component" value="Unassembled WGS sequence"/>
</dbReference>
<dbReference type="GO" id="GO:0004301">
    <property type="term" value="F:epoxide hydrolase activity"/>
    <property type="evidence" value="ECO:0007669"/>
    <property type="project" value="TreeGrafter"/>
</dbReference>
<dbReference type="PRINTS" id="PR00412">
    <property type="entry name" value="EPOXHYDRLASE"/>
</dbReference>
<feature type="active site" description="Proton donor" evidence="6">
    <location>
        <position position="249"/>
    </location>
</feature>
<dbReference type="InterPro" id="IPR023489">
    <property type="entry name" value="Haloalkane_dehalogenase_1"/>
</dbReference>
<dbReference type="InterPro" id="IPR029058">
    <property type="entry name" value="AB_hydrolase_fold"/>
</dbReference>
<sequence length="300" mass="32890">MQILRTPDERFAALPDWPYAPRYHQLADADGTSLRLHYVDEGPRDGAQVLLLHGEPSWAFLYRKVIAGLVAKGCRVIAPDLIGFGRSDKPADRGDYTYERHVAWMSQWLTELDLKGLTLFCQDWGGLIGLRLVAAFPERFAGVVVANTGLPTGGGMTDGFKAWLNFSQSVPQMPIGMLINGGTMRDLSPEEVAAYDAPFPDESYKEGARQFPALVPVTPEHASVAQNLQAWTVLERFERPLVTAFSDGDPITKGGEAPFQARVPGAQGQPHVTLHGGHFLQEDSPDAIVEVISDLITRRG</sequence>
<reference evidence="8 9" key="1">
    <citation type="submission" date="2020-08" db="EMBL/GenBank/DDBJ databases">
        <title>Genomic Encyclopedia of Type Strains, Phase IV (KMG-IV): sequencing the most valuable type-strain genomes for metagenomic binning, comparative biology and taxonomic classification.</title>
        <authorList>
            <person name="Goeker M."/>
        </authorList>
    </citation>
    <scope>NUCLEOTIDE SEQUENCE [LARGE SCALE GENOMIC DNA]</scope>
    <source>
        <strain evidence="8 9">DSM 21793</strain>
    </source>
</reference>
<evidence type="ECO:0000256" key="3">
    <source>
        <dbReference type="ARBA" id="ARBA00011245"/>
    </source>
</evidence>
<dbReference type="EMBL" id="JACIDK010000004">
    <property type="protein sequence ID" value="MBB3892190.1"/>
    <property type="molecule type" value="Genomic_DNA"/>
</dbReference>
<dbReference type="PANTHER" id="PTHR42977">
    <property type="entry name" value="HYDROLASE-RELATED"/>
    <property type="match status" value="1"/>
</dbReference>
<dbReference type="RefSeq" id="WP_183774026.1">
    <property type="nucleotide sequence ID" value="NZ_JACIDK010000004.1"/>
</dbReference>
<feature type="domain" description="AB hydrolase-1" evidence="7">
    <location>
        <begin position="49"/>
        <end position="174"/>
    </location>
</feature>
<gene>
    <name evidence="6" type="primary">dhmA</name>
    <name evidence="8" type="ORF">GGQ61_002923</name>
</gene>
<protein>
    <recommendedName>
        <fullName evidence="4 6">Haloalkane dehalogenase</fullName>
        <ecNumber evidence="4 6">3.8.1.5</ecNumber>
    </recommendedName>
</protein>